<gene>
    <name evidence="1" type="ORF">RU52_00026</name>
</gene>
<proteinExistence type="predicted"/>
<keyword evidence="2" id="KW-1185">Reference proteome</keyword>
<dbReference type="GeneID" id="26648255"/>
<dbReference type="EMBL" id="KP313531">
    <property type="protein sequence ID" value="AKA62144.1"/>
    <property type="molecule type" value="Genomic_DNA"/>
</dbReference>
<dbReference type="Proteomes" id="UP000033026">
    <property type="component" value="Genome"/>
</dbReference>
<dbReference type="KEGG" id="vg:26648255"/>
<protein>
    <submittedName>
        <fullName evidence="1">Uncharacterized protein</fullName>
    </submittedName>
</protein>
<reference evidence="1 2" key="1">
    <citation type="submission" date="2014-12" db="EMBL/GenBank/DDBJ databases">
        <title>Complete Genome of Citrobacter freundii phage phiCFP-1.</title>
        <authorList>
            <person name="Zhao X."/>
        </authorList>
    </citation>
    <scope>NUCLEOTIDE SEQUENCE [LARGE SCALE GENOMIC DNA]</scope>
</reference>
<evidence type="ECO:0000313" key="2">
    <source>
        <dbReference type="Proteomes" id="UP000033026"/>
    </source>
</evidence>
<name>A0A0E3M4P6_9CAUD</name>
<dbReference type="RefSeq" id="YP_009205677.1">
    <property type="nucleotide sequence ID" value="NC_028880.1"/>
</dbReference>
<sequence>MLQPINHVLTHPDDIPSMPRAAKEYLQVRFNQAYVMESGEYRALRAAGYSESFIAGVMHGLYLASRTLDEIEVRKEQLRQE</sequence>
<organism evidence="1 2">
    <name type="scientific">Citrobacter phage phiCFP-1</name>
    <dbReference type="NCBI Taxonomy" id="1610508"/>
    <lineage>
        <taxon>Viruses</taxon>
        <taxon>Duplodnaviria</taxon>
        <taxon>Heunggongvirae</taxon>
        <taxon>Uroviricota</taxon>
        <taxon>Caudoviricetes</taxon>
        <taxon>Autographivirales</taxon>
        <taxon>Autotranscriptaviridae</taxon>
        <taxon>Studiervirinae</taxon>
        <taxon>Teetrevirus</taxon>
        <taxon>Teetrevirus CFP1</taxon>
    </lineage>
</organism>
<accession>A0A0E3M4P6</accession>
<evidence type="ECO:0000313" key="1">
    <source>
        <dbReference type="EMBL" id="AKA62144.1"/>
    </source>
</evidence>
<dbReference type="InterPro" id="IPR020121">
    <property type="entry name" value="Phage_T7-like_6.5"/>
</dbReference>
<dbReference type="OrthoDB" id="26865at10239"/>
<dbReference type="Pfam" id="PF10911">
    <property type="entry name" value="T7-like_Y65"/>
    <property type="match status" value="1"/>
</dbReference>
<dbReference type="SMR" id="A0A0E3M4P6"/>